<dbReference type="GO" id="GO:0062193">
    <property type="term" value="F:D-ribose pyranase activity"/>
    <property type="evidence" value="ECO:0007669"/>
    <property type="project" value="UniProtKB-EC"/>
</dbReference>
<evidence type="ECO:0000256" key="2">
    <source>
        <dbReference type="ARBA" id="ARBA00012862"/>
    </source>
</evidence>
<dbReference type="InterPro" id="IPR023064">
    <property type="entry name" value="D-ribose_pyranase"/>
</dbReference>
<evidence type="ECO:0000256" key="4">
    <source>
        <dbReference type="ARBA" id="ARBA00023235"/>
    </source>
</evidence>
<evidence type="ECO:0000313" key="8">
    <source>
        <dbReference type="Proteomes" id="UP001527882"/>
    </source>
</evidence>
<keyword evidence="4 6" id="KW-0413">Isomerase</keyword>
<dbReference type="EC" id="5.4.99.62" evidence="2 6"/>
<comment type="pathway">
    <text evidence="6">Carbohydrate metabolism; D-ribose degradation; D-ribose 5-phosphate from beta-D-ribopyranose: step 1/2.</text>
</comment>
<comment type="catalytic activity">
    <reaction evidence="1 6">
        <text>beta-D-ribopyranose = beta-D-ribofuranose</text>
        <dbReference type="Rhea" id="RHEA:25432"/>
        <dbReference type="ChEBI" id="CHEBI:27476"/>
        <dbReference type="ChEBI" id="CHEBI:47002"/>
        <dbReference type="EC" id="5.4.99.62"/>
    </reaction>
</comment>
<feature type="active site" description="Proton donor" evidence="6">
    <location>
        <position position="20"/>
    </location>
</feature>
<feature type="binding site" evidence="6">
    <location>
        <position position="98"/>
    </location>
    <ligand>
        <name>substrate</name>
    </ligand>
</feature>
<protein>
    <recommendedName>
        <fullName evidence="2 6">D-ribose pyranase</fullName>
        <ecNumber evidence="2 6">5.4.99.62</ecNumber>
    </recommendedName>
</protein>
<dbReference type="RefSeq" id="WP_269879296.1">
    <property type="nucleotide sequence ID" value="NZ_JAQAGZ010000001.1"/>
</dbReference>
<dbReference type="EMBL" id="JAQAGZ010000001">
    <property type="protein sequence ID" value="MCZ8510921.1"/>
    <property type="molecule type" value="Genomic_DNA"/>
</dbReference>
<comment type="subcellular location">
    <subcellularLocation>
        <location evidence="6">Cytoplasm</location>
    </subcellularLocation>
</comment>
<proteinExistence type="inferred from homology"/>
<feature type="binding site" evidence="6">
    <location>
        <begin position="120"/>
        <end position="122"/>
    </location>
    <ligand>
        <name>substrate</name>
    </ligand>
</feature>
<dbReference type="InterPro" id="IPR007721">
    <property type="entry name" value="RbsD_FucU"/>
</dbReference>
<evidence type="ECO:0000256" key="6">
    <source>
        <dbReference type="HAMAP-Rule" id="MF_01661"/>
    </source>
</evidence>
<keyword evidence="3 6" id="KW-0963">Cytoplasm</keyword>
<dbReference type="Proteomes" id="UP001527882">
    <property type="component" value="Unassembled WGS sequence"/>
</dbReference>
<dbReference type="PANTHER" id="PTHR37831">
    <property type="entry name" value="D-RIBOSE PYRANASE"/>
    <property type="match status" value="1"/>
</dbReference>
<keyword evidence="5 6" id="KW-0119">Carbohydrate metabolism</keyword>
<dbReference type="NCBIfam" id="NF008761">
    <property type="entry name" value="PRK11797.1"/>
    <property type="match status" value="1"/>
</dbReference>
<comment type="similarity">
    <text evidence="6">Belongs to the RbsD / FucU family. RbsD subfamily.</text>
</comment>
<dbReference type="PANTHER" id="PTHR37831:SF1">
    <property type="entry name" value="D-RIBOSE PYRANASE"/>
    <property type="match status" value="1"/>
</dbReference>
<keyword evidence="8" id="KW-1185">Reference proteome</keyword>
<name>A0ABT4Q286_9BACL</name>
<reference evidence="7 8" key="1">
    <citation type="submission" date="2022-12" db="EMBL/GenBank/DDBJ databases">
        <title>Draft genome sequence of Paenibacillus sp. dW9.</title>
        <authorList>
            <person name="Choi E.-W."/>
            <person name="Kim D.-U."/>
        </authorList>
    </citation>
    <scope>NUCLEOTIDE SEQUENCE [LARGE SCALE GENOMIC DNA]</scope>
    <source>
        <strain evidence="8">dW9</strain>
    </source>
</reference>
<dbReference type="InterPro" id="IPR023750">
    <property type="entry name" value="RbsD-like_sf"/>
</dbReference>
<accession>A0ABT4Q286</accession>
<dbReference type="Gene3D" id="3.40.1650.10">
    <property type="entry name" value="RbsD-like domain"/>
    <property type="match status" value="1"/>
</dbReference>
<comment type="caution">
    <text evidence="7">The sequence shown here is derived from an EMBL/GenBank/DDBJ whole genome shotgun (WGS) entry which is preliminary data.</text>
</comment>
<organism evidence="7 8">
    <name type="scientific">Paenibacillus gyeongsangnamensis</name>
    <dbReference type="NCBI Taxonomy" id="3388067"/>
    <lineage>
        <taxon>Bacteria</taxon>
        <taxon>Bacillati</taxon>
        <taxon>Bacillota</taxon>
        <taxon>Bacilli</taxon>
        <taxon>Bacillales</taxon>
        <taxon>Paenibacillaceae</taxon>
        <taxon>Paenibacillus</taxon>
    </lineage>
</organism>
<evidence type="ECO:0000256" key="1">
    <source>
        <dbReference type="ARBA" id="ARBA00000223"/>
    </source>
</evidence>
<evidence type="ECO:0000313" key="7">
    <source>
        <dbReference type="EMBL" id="MCZ8510921.1"/>
    </source>
</evidence>
<feature type="binding site" evidence="6">
    <location>
        <position position="28"/>
    </location>
    <ligand>
        <name>substrate</name>
    </ligand>
</feature>
<sequence>MKKTGIMNSRISKIVSELGHTDSIVICDSGLPIPPHVERIDIALKKGVPSFLETLATVLEEMQVESAVVAEEMTKANAQLRQQLAPVMEGIPIRAVTHEEFKRITHQAKAVIRTGECTPYANIILKAGVIF</sequence>
<gene>
    <name evidence="6 7" type="primary">rbsD</name>
    <name evidence="7" type="ORF">O9H85_00405</name>
</gene>
<evidence type="ECO:0000256" key="5">
    <source>
        <dbReference type="ARBA" id="ARBA00023277"/>
    </source>
</evidence>
<comment type="function">
    <text evidence="6">Catalyzes the interconversion of beta-pyran and beta-furan forms of D-ribose.</text>
</comment>
<evidence type="ECO:0000256" key="3">
    <source>
        <dbReference type="ARBA" id="ARBA00022490"/>
    </source>
</evidence>
<dbReference type="Pfam" id="PF05025">
    <property type="entry name" value="RbsD_FucU"/>
    <property type="match status" value="1"/>
</dbReference>
<dbReference type="HAMAP" id="MF_01661">
    <property type="entry name" value="D_rib_pyranase"/>
    <property type="match status" value="1"/>
</dbReference>
<comment type="subunit">
    <text evidence="6">Homodecamer.</text>
</comment>
<dbReference type="SUPFAM" id="SSF102546">
    <property type="entry name" value="RbsD-like"/>
    <property type="match status" value="1"/>
</dbReference>